<dbReference type="Proteomes" id="UP000887540">
    <property type="component" value="Unplaced"/>
</dbReference>
<name>A0A914CWM6_9BILA</name>
<protein>
    <submittedName>
        <fullName evidence="2">CUB-like domain-containing protein</fullName>
    </submittedName>
</protein>
<proteinExistence type="predicted"/>
<evidence type="ECO:0000313" key="1">
    <source>
        <dbReference type="Proteomes" id="UP000887540"/>
    </source>
</evidence>
<organism evidence="1 2">
    <name type="scientific">Acrobeloides nanus</name>
    <dbReference type="NCBI Taxonomy" id="290746"/>
    <lineage>
        <taxon>Eukaryota</taxon>
        <taxon>Metazoa</taxon>
        <taxon>Ecdysozoa</taxon>
        <taxon>Nematoda</taxon>
        <taxon>Chromadorea</taxon>
        <taxon>Rhabditida</taxon>
        <taxon>Tylenchina</taxon>
        <taxon>Cephalobomorpha</taxon>
        <taxon>Cephaloboidea</taxon>
        <taxon>Cephalobidae</taxon>
        <taxon>Acrobeloides</taxon>
    </lineage>
</organism>
<reference evidence="2" key="1">
    <citation type="submission" date="2022-11" db="UniProtKB">
        <authorList>
            <consortium name="WormBaseParasite"/>
        </authorList>
    </citation>
    <scope>IDENTIFICATION</scope>
</reference>
<sequence length="249" mass="28128">MILQVLPNVGTSLTSTLPPNNITLTIDNCNQQNSYQKDLTQMDMENQPIAYYFTESQVCITFISPSGIEDANIAYWSIDFSLITAPSSNMIFMNESIKVVDSYFGNFSMITFKADHGTLIPSWSYKWMCSLSCSSGIFYLYDSDGLKNLYKINDGSRDDLYTSIASSNSWTVFYVGKAYNDKFLTGYIIARIKEDLKQNCLADDLVIPSKNTITFEFTANQGNCKAALYVPSNVNIKLTTMNYTSYFKF</sequence>
<dbReference type="AlphaFoldDB" id="A0A914CWM6"/>
<accession>A0A914CWM6</accession>
<evidence type="ECO:0000313" key="2">
    <source>
        <dbReference type="WBParaSite" id="ACRNAN_scaffold1522.g15980.t1"/>
    </source>
</evidence>
<dbReference type="WBParaSite" id="ACRNAN_scaffold1522.g15980.t1">
    <property type="protein sequence ID" value="ACRNAN_scaffold1522.g15980.t1"/>
    <property type="gene ID" value="ACRNAN_scaffold1522.g15980"/>
</dbReference>
<keyword evidence="1" id="KW-1185">Reference proteome</keyword>